<keyword evidence="1" id="KW-0436">Ligase</keyword>
<dbReference type="EMBL" id="GBHO01011333">
    <property type="protein sequence ID" value="JAG32271.1"/>
    <property type="molecule type" value="Transcribed_RNA"/>
</dbReference>
<dbReference type="GO" id="GO:0016874">
    <property type="term" value="F:ligase activity"/>
    <property type="evidence" value="ECO:0007669"/>
    <property type="project" value="UniProtKB-KW"/>
</dbReference>
<gene>
    <name evidence="1" type="primary">ytcI</name>
    <name evidence="1" type="ORF">CM83_100332</name>
</gene>
<accession>A0A0A9YKW6</accession>
<sequence>MQTLSIIRQNRLMLRRPSKLVRAACNILLGREKKQFGNELRLVILLGNTLEEYQSNLLADLDVFVIHSYGCMEAGGLVASDVDVPNRFKALPGVEIRVVNDRNEIVAPGDMGELLV</sequence>
<dbReference type="SUPFAM" id="SSF56801">
    <property type="entry name" value="Acetyl-CoA synthetase-like"/>
    <property type="match status" value="1"/>
</dbReference>
<dbReference type="Gene3D" id="3.40.50.12780">
    <property type="entry name" value="N-terminal domain of ligase-like"/>
    <property type="match status" value="1"/>
</dbReference>
<dbReference type="InterPro" id="IPR042099">
    <property type="entry name" value="ANL_N_sf"/>
</dbReference>
<evidence type="ECO:0000313" key="1">
    <source>
        <dbReference type="EMBL" id="JAG32271.1"/>
    </source>
</evidence>
<organism evidence="1">
    <name type="scientific">Lygus hesperus</name>
    <name type="common">Western plant bug</name>
    <dbReference type="NCBI Taxonomy" id="30085"/>
    <lineage>
        <taxon>Eukaryota</taxon>
        <taxon>Metazoa</taxon>
        <taxon>Ecdysozoa</taxon>
        <taxon>Arthropoda</taxon>
        <taxon>Hexapoda</taxon>
        <taxon>Insecta</taxon>
        <taxon>Pterygota</taxon>
        <taxon>Neoptera</taxon>
        <taxon>Paraneoptera</taxon>
        <taxon>Hemiptera</taxon>
        <taxon>Heteroptera</taxon>
        <taxon>Panheteroptera</taxon>
        <taxon>Cimicomorpha</taxon>
        <taxon>Miridae</taxon>
        <taxon>Mirini</taxon>
        <taxon>Lygus</taxon>
    </lineage>
</organism>
<protein>
    <submittedName>
        <fullName evidence="1">Putative acyl--CoA ligase YtcI</fullName>
    </submittedName>
</protein>
<reference evidence="1" key="1">
    <citation type="journal article" date="2014" name="PLoS ONE">
        <title>Transcriptome-Based Identification of ABC Transporters in the Western Tarnished Plant Bug Lygus hesperus.</title>
        <authorList>
            <person name="Hull J.J."/>
            <person name="Chaney K."/>
            <person name="Geib S.M."/>
            <person name="Fabrick J.A."/>
            <person name="Brent C.S."/>
            <person name="Walsh D."/>
            <person name="Lavine L.C."/>
        </authorList>
    </citation>
    <scope>NUCLEOTIDE SEQUENCE</scope>
</reference>
<reference evidence="1" key="2">
    <citation type="submission" date="2014-07" db="EMBL/GenBank/DDBJ databases">
        <authorList>
            <person name="Hull J."/>
        </authorList>
    </citation>
    <scope>NUCLEOTIDE SEQUENCE</scope>
</reference>
<proteinExistence type="predicted"/>
<name>A0A0A9YKW6_LYGHE</name>
<dbReference type="AlphaFoldDB" id="A0A0A9YKW6"/>